<evidence type="ECO:0000256" key="1">
    <source>
        <dbReference type="SAM" id="MobiDB-lite"/>
    </source>
</evidence>
<proteinExistence type="predicted"/>
<feature type="region of interest" description="Disordered" evidence="1">
    <location>
        <begin position="362"/>
        <end position="393"/>
    </location>
</feature>
<gene>
    <name evidence="2" type="ORF">LH706_00025</name>
</gene>
<sequence>MATSTTPSIYGLLCFARGGPVPTTPVSAQTGALAPALPELHLNVWEQDPGKDSKSPDSFLDIGLMLDAQDQTTSIELVFPRKMSAGSVVDLSPIVTQAQAIPAIFNESWAVVHMGSQGSDSVVYDPTDVNKSFAVVSINGVITETQHGGHDALSISVPELMTRANAVAQSARRTIERVYIRFRLLEFRKEYYSVGAGERTSDWWQPSWQRTEDIDFRVNVRRGAPPRLEKQIGRFLEFSKVHLFLMRSRDKDIVFQDKLFKASRSLEDEEFWAQYSIYGTQLSPEASRKRVQNSLGYHWKAAGSDPVKEFGTLARFKVVEFGIGKFVAVALVVGAMGNMLWDGVKEVCSLLASHGDQHVATASSVESPAAARAAGQRPAAMKAKQPAEEKEGG</sequence>
<protein>
    <recommendedName>
        <fullName evidence="3">Transmembrane protein</fullName>
    </recommendedName>
</protein>
<reference evidence="2" key="1">
    <citation type="submission" date="2021-10" db="EMBL/GenBank/DDBJ databases">
        <title>Complete genome sequences of five Ralstonia solancearum strains isolated from sunflower.</title>
        <authorList>
            <person name="She X."/>
            <person name="He Z."/>
        </authorList>
    </citation>
    <scope>NUCLEOTIDE SEQUENCE</scope>
    <source>
        <strain evidence="2">RS638</strain>
    </source>
</reference>
<evidence type="ECO:0000313" key="2">
    <source>
        <dbReference type="EMBL" id="UZF14900.1"/>
    </source>
</evidence>
<organism evidence="2">
    <name type="scientific">Ralstonia solanacearum</name>
    <name type="common">Pseudomonas solanacearum</name>
    <dbReference type="NCBI Taxonomy" id="305"/>
    <lineage>
        <taxon>Bacteria</taxon>
        <taxon>Pseudomonadati</taxon>
        <taxon>Pseudomonadota</taxon>
        <taxon>Betaproteobacteria</taxon>
        <taxon>Burkholderiales</taxon>
        <taxon>Burkholderiaceae</taxon>
        <taxon>Ralstonia</taxon>
        <taxon>Ralstonia solanacearum species complex</taxon>
    </lineage>
</organism>
<feature type="compositionally biased region" description="Low complexity" evidence="1">
    <location>
        <begin position="368"/>
        <end position="384"/>
    </location>
</feature>
<name>A0ABY6NC67_RALSL</name>
<accession>A0ABY6NC67</accession>
<evidence type="ECO:0008006" key="3">
    <source>
        <dbReference type="Google" id="ProtNLM"/>
    </source>
</evidence>
<dbReference type="EMBL" id="CP085043">
    <property type="protein sequence ID" value="UZF14900.1"/>
    <property type="molecule type" value="Genomic_DNA"/>
</dbReference>